<evidence type="ECO:0000256" key="1">
    <source>
        <dbReference type="SAM" id="MobiDB-lite"/>
    </source>
</evidence>
<feature type="transmembrane region" description="Helical" evidence="2">
    <location>
        <begin position="152"/>
        <end position="171"/>
    </location>
</feature>
<evidence type="ECO:0000259" key="3">
    <source>
        <dbReference type="Pfam" id="PF10708"/>
    </source>
</evidence>
<evidence type="ECO:0000256" key="2">
    <source>
        <dbReference type="SAM" id="Phobius"/>
    </source>
</evidence>
<dbReference type="Pfam" id="PF10708">
    <property type="entry name" value="DUF2510"/>
    <property type="match status" value="1"/>
</dbReference>
<accession>A0ABY2JI53</accession>
<dbReference type="InterPro" id="IPR018929">
    <property type="entry name" value="DUF2510"/>
</dbReference>
<evidence type="ECO:0000313" key="4">
    <source>
        <dbReference type="EMBL" id="TFD06350.1"/>
    </source>
</evidence>
<keyword evidence="2" id="KW-0472">Membrane</keyword>
<gene>
    <name evidence="4" type="ORF">E3T25_02070</name>
</gene>
<name>A0ABY2JI53_9MICO</name>
<feature type="domain" description="DUF2510" evidence="3">
    <location>
        <begin position="28"/>
        <end position="60"/>
    </location>
</feature>
<reference evidence="4 5" key="1">
    <citation type="submission" date="2019-03" db="EMBL/GenBank/DDBJ databases">
        <title>Genomics of glacier-inhabiting Cryobacterium strains.</title>
        <authorList>
            <person name="Liu Q."/>
            <person name="Xin Y.-H."/>
        </authorList>
    </citation>
    <scope>NUCLEOTIDE SEQUENCE [LARGE SCALE GENOMIC DNA]</scope>
    <source>
        <strain evidence="4 5">TMT2-16</strain>
    </source>
</reference>
<evidence type="ECO:0000313" key="5">
    <source>
        <dbReference type="Proteomes" id="UP000297851"/>
    </source>
</evidence>
<keyword evidence="2" id="KW-1133">Transmembrane helix</keyword>
<organism evidence="4 5">
    <name type="scientific">Cryobacterium sandaracinum</name>
    <dbReference type="NCBI Taxonomy" id="1259247"/>
    <lineage>
        <taxon>Bacteria</taxon>
        <taxon>Bacillati</taxon>
        <taxon>Actinomycetota</taxon>
        <taxon>Actinomycetes</taxon>
        <taxon>Micrococcales</taxon>
        <taxon>Microbacteriaceae</taxon>
        <taxon>Cryobacterium</taxon>
    </lineage>
</organism>
<comment type="caution">
    <text evidence="4">The sequence shown here is derived from an EMBL/GenBank/DDBJ whole genome shotgun (WGS) entry which is preliminary data.</text>
</comment>
<keyword evidence="2" id="KW-0812">Transmembrane</keyword>
<proteinExistence type="predicted"/>
<sequence>MLWSATRTCGGGEGHAVADHTTTPQPSGWYPDPKSETSNQLRWWNGTDWTEHVKRDLPVAPRLKRTFLMITASSVKRPVSRWRFVGSYICLVVAVAATAYLINHYSVLIPKLLKSNPADPGWASLGFFMTPIIIGPFMVMPMIASIILRWTWLNITGLAVVLMLLPVPYVFEALGITR</sequence>
<feature type="region of interest" description="Disordered" evidence="1">
    <location>
        <begin position="1"/>
        <end position="34"/>
    </location>
</feature>
<dbReference type="Proteomes" id="UP000297851">
    <property type="component" value="Unassembled WGS sequence"/>
</dbReference>
<keyword evidence="5" id="KW-1185">Reference proteome</keyword>
<dbReference type="EMBL" id="SOGO01000008">
    <property type="protein sequence ID" value="TFD06350.1"/>
    <property type="molecule type" value="Genomic_DNA"/>
</dbReference>
<feature type="transmembrane region" description="Helical" evidence="2">
    <location>
        <begin position="84"/>
        <end position="102"/>
    </location>
</feature>
<protein>
    <submittedName>
        <fullName evidence="4">DUF2510 domain-containing protein</fullName>
    </submittedName>
</protein>
<feature type="transmembrane region" description="Helical" evidence="2">
    <location>
        <begin position="122"/>
        <end position="140"/>
    </location>
</feature>